<dbReference type="STRING" id="150146.SAMN05443667_11175"/>
<dbReference type="InterPro" id="IPR032269">
    <property type="entry name" value="DUF4833"/>
</dbReference>
<dbReference type="EMBL" id="FNRD01000011">
    <property type="protein sequence ID" value="SEA90077.1"/>
    <property type="molecule type" value="Genomic_DNA"/>
</dbReference>
<dbReference type="Pfam" id="PF16117">
    <property type="entry name" value="DUF4833"/>
    <property type="match status" value="1"/>
</dbReference>
<gene>
    <name evidence="2" type="ORF">SAMN05443667_11175</name>
</gene>
<protein>
    <recommendedName>
        <fullName evidence="1">DUF4833 domain-containing protein</fullName>
    </recommendedName>
</protein>
<proteinExistence type="predicted"/>
<dbReference type="AlphaFoldDB" id="A0A1H4EZA2"/>
<dbReference type="OrthoDB" id="9785831at2"/>
<keyword evidence="3" id="KW-1185">Reference proteome</keyword>
<dbReference type="Proteomes" id="UP000198951">
    <property type="component" value="Unassembled WGS sequence"/>
</dbReference>
<reference evidence="3" key="1">
    <citation type="submission" date="2016-10" db="EMBL/GenBank/DDBJ databases">
        <authorList>
            <person name="Varghese N."/>
            <person name="Submissions S."/>
        </authorList>
    </citation>
    <scope>NUCLEOTIDE SEQUENCE [LARGE SCALE GENOMIC DNA]</scope>
    <source>
        <strain evidence="3">DSM 22376</strain>
    </source>
</reference>
<accession>A0A1H4EZA2</accession>
<sequence length="175" mass="20308">MKVAFSFFYLFFCSYSCFSQSNYPEPTKTATRLFYIQHSNNHNTYVYDANIKGGIIDSSQPINEYQIVYTEKGIQKPLSRIQKKLAYGMVIQESKPNLFKLHLAASEKIYFYLNYNESAGARIYVTVNNQKMYLDKMFVQLKEGLLGLKAKAEYVLFFGKNYDSGKPITEKIILE</sequence>
<evidence type="ECO:0000313" key="3">
    <source>
        <dbReference type="Proteomes" id="UP000198951"/>
    </source>
</evidence>
<name>A0A1H4EZA2_9FLAO</name>
<evidence type="ECO:0000313" key="2">
    <source>
        <dbReference type="EMBL" id="SEA90077.1"/>
    </source>
</evidence>
<evidence type="ECO:0000259" key="1">
    <source>
        <dbReference type="Pfam" id="PF16117"/>
    </source>
</evidence>
<feature type="domain" description="DUF4833" evidence="1">
    <location>
        <begin position="34"/>
        <end position="171"/>
    </location>
</feature>
<organism evidence="2 3">
    <name type="scientific">Flavobacterium gillisiae</name>
    <dbReference type="NCBI Taxonomy" id="150146"/>
    <lineage>
        <taxon>Bacteria</taxon>
        <taxon>Pseudomonadati</taxon>
        <taxon>Bacteroidota</taxon>
        <taxon>Flavobacteriia</taxon>
        <taxon>Flavobacteriales</taxon>
        <taxon>Flavobacteriaceae</taxon>
        <taxon>Flavobacterium</taxon>
    </lineage>
</organism>